<gene>
    <name evidence="2" type="ORF">DSTB1V02_LOCUS4140</name>
</gene>
<reference evidence="2" key="1">
    <citation type="submission" date="2020-11" db="EMBL/GenBank/DDBJ databases">
        <authorList>
            <person name="Tran Van P."/>
        </authorList>
    </citation>
    <scope>NUCLEOTIDE SEQUENCE</scope>
</reference>
<protein>
    <submittedName>
        <fullName evidence="2">Uncharacterized protein</fullName>
    </submittedName>
</protein>
<keyword evidence="1" id="KW-0472">Membrane</keyword>
<evidence type="ECO:0000313" key="2">
    <source>
        <dbReference type="EMBL" id="CAD7244240.1"/>
    </source>
</evidence>
<dbReference type="EMBL" id="LR900109">
    <property type="protein sequence ID" value="CAD7244240.1"/>
    <property type="molecule type" value="Genomic_DNA"/>
</dbReference>
<feature type="transmembrane region" description="Helical" evidence="1">
    <location>
        <begin position="268"/>
        <end position="291"/>
    </location>
</feature>
<feature type="transmembrane region" description="Helical" evidence="1">
    <location>
        <begin position="62"/>
        <end position="81"/>
    </location>
</feature>
<evidence type="ECO:0000313" key="3">
    <source>
        <dbReference type="Proteomes" id="UP000677054"/>
    </source>
</evidence>
<feature type="transmembrane region" description="Helical" evidence="1">
    <location>
        <begin position="338"/>
        <end position="358"/>
    </location>
</feature>
<keyword evidence="1" id="KW-0812">Transmembrane</keyword>
<feature type="transmembrane region" description="Helical" evidence="1">
    <location>
        <begin position="476"/>
        <end position="498"/>
    </location>
</feature>
<name>A0A7R9A5L8_9CRUS</name>
<feature type="transmembrane region" description="Helical" evidence="1">
    <location>
        <begin position="171"/>
        <end position="188"/>
    </location>
</feature>
<feature type="transmembrane region" description="Helical" evidence="1">
    <location>
        <begin position="143"/>
        <end position="162"/>
    </location>
</feature>
<dbReference type="AlphaFoldDB" id="A0A7R9A5L8"/>
<sequence>MTFRAFPGVEDDATVSLTSCGEGRGARTGGASVERGNKDVEVGGIGCPAMMGFADRVWKAQIVYAHLVAGWLWCIVGLWWLTKILQRWKKTGPDGFQASPFYCAWKRDIPVEPIFKIFVGIVYASVEYHTAFENGVLVSPKHYHHVAAFLIVAVSGFADLAVSRKIVYPESISNFFMACFLVSYWWIMEKHNDNSMSEGVFAVAMHIGTGEDLLLMAMTIIVEVLHPQSLTIALLRPIIALHQAALFWTMTCTLYAPCINWDERHIPIYYGCYVGWFVVVTTLVLGAVIWVNRTLRYAQWKDAGLGRAVELGDSEGEVGGIASLTMKAFADRGWNVDIVYAHFVAGSLWIVLSLWWLVKSLQRWKKTGPDGFHGSSFYCAGKREVPVESIFKIFVGIVYASVEYHTAFENGVLVAPKHYHHVAAFSLLAVSGFADLALRRKIVFPESISNFFMACFLVSYWWIMEKHNDNSMSEGVFAVAMHIGTGEDLLMMAMTIIVEALHPQSLTIALLRPIIGFHQAALFWTMTCTLYAPCINWDERHIPIYYGCYVGWFVVVTTLVLGAVIWVNRTLRYALSLSEKIRTSHVNACSAAKSDYDYPEMKLAGPATTTNV</sequence>
<feature type="transmembrane region" description="Helical" evidence="1">
    <location>
        <begin position="447"/>
        <end position="464"/>
    </location>
</feature>
<organism evidence="2">
    <name type="scientific">Darwinula stevensoni</name>
    <dbReference type="NCBI Taxonomy" id="69355"/>
    <lineage>
        <taxon>Eukaryota</taxon>
        <taxon>Metazoa</taxon>
        <taxon>Ecdysozoa</taxon>
        <taxon>Arthropoda</taxon>
        <taxon>Crustacea</taxon>
        <taxon>Oligostraca</taxon>
        <taxon>Ostracoda</taxon>
        <taxon>Podocopa</taxon>
        <taxon>Podocopida</taxon>
        <taxon>Darwinulocopina</taxon>
        <taxon>Darwinuloidea</taxon>
        <taxon>Darwinulidae</taxon>
        <taxon>Darwinula</taxon>
    </lineage>
</organism>
<feature type="transmembrane region" description="Helical" evidence="1">
    <location>
        <begin position="200"/>
        <end position="222"/>
    </location>
</feature>
<keyword evidence="1" id="KW-1133">Transmembrane helix</keyword>
<feature type="transmembrane region" description="Helical" evidence="1">
    <location>
        <begin position="234"/>
        <end position="256"/>
    </location>
</feature>
<proteinExistence type="predicted"/>
<keyword evidence="3" id="KW-1185">Reference proteome</keyword>
<dbReference type="EMBL" id="CAJPEV010000592">
    <property type="protein sequence ID" value="CAG0886752.1"/>
    <property type="molecule type" value="Genomic_DNA"/>
</dbReference>
<dbReference type="InterPro" id="IPR042127">
    <property type="entry name" value="TMEM45"/>
</dbReference>
<accession>A0A7R9A5L8</accession>
<feature type="transmembrane region" description="Helical" evidence="1">
    <location>
        <begin position="544"/>
        <end position="567"/>
    </location>
</feature>
<dbReference type="PANTHER" id="PTHR16007">
    <property type="entry name" value="EPIDIDYMAL MEMBRANE PROTEIN E9-RELATED"/>
    <property type="match status" value="1"/>
</dbReference>
<dbReference type="Proteomes" id="UP000677054">
    <property type="component" value="Unassembled WGS sequence"/>
</dbReference>
<evidence type="ECO:0000256" key="1">
    <source>
        <dbReference type="SAM" id="Phobius"/>
    </source>
</evidence>
<feature type="transmembrane region" description="Helical" evidence="1">
    <location>
        <begin position="510"/>
        <end position="532"/>
    </location>
</feature>
<dbReference type="PANTHER" id="PTHR16007:SF15">
    <property type="entry name" value="TRANSMEMBRANE PROTEIN 45B"/>
    <property type="match status" value="1"/>
</dbReference>